<reference evidence="1 2" key="1">
    <citation type="submission" date="2019-10" db="EMBL/GenBank/DDBJ databases">
        <title>Genomic and transcriptomic insights into the perfect genentic adaptation of a filamentous nitrogen-fixing cyanobacterium to rice fields.</title>
        <authorList>
            <person name="Chen Z."/>
        </authorList>
    </citation>
    <scope>NUCLEOTIDE SEQUENCE [LARGE SCALE GENOMIC DNA]</scope>
    <source>
        <strain evidence="1">CCNUC1</strain>
    </source>
</reference>
<protein>
    <submittedName>
        <fullName evidence="1">Uncharacterized protein</fullName>
    </submittedName>
</protein>
<dbReference type="AlphaFoldDB" id="A0A5P8VXA3"/>
<dbReference type="EMBL" id="CP045226">
    <property type="protein sequence ID" value="QFS45042.1"/>
    <property type="molecule type" value="Genomic_DNA"/>
</dbReference>
<accession>A0A5P8VXA3</accession>
<dbReference type="KEGG" id="nsh:GXM_02517"/>
<evidence type="ECO:0000313" key="2">
    <source>
        <dbReference type="Proteomes" id="UP000326678"/>
    </source>
</evidence>
<dbReference type="Proteomes" id="UP000326678">
    <property type="component" value="Chromosome Gxm1"/>
</dbReference>
<organism evidence="1 2">
    <name type="scientific">Nostoc sphaeroides CCNUC1</name>
    <dbReference type="NCBI Taxonomy" id="2653204"/>
    <lineage>
        <taxon>Bacteria</taxon>
        <taxon>Bacillati</taxon>
        <taxon>Cyanobacteriota</taxon>
        <taxon>Cyanophyceae</taxon>
        <taxon>Nostocales</taxon>
        <taxon>Nostocaceae</taxon>
        <taxon>Nostoc</taxon>
    </lineage>
</organism>
<proteinExistence type="predicted"/>
<gene>
    <name evidence="1" type="ORF">GXM_02517</name>
</gene>
<keyword evidence="2" id="KW-1185">Reference proteome</keyword>
<name>A0A5P8VXA3_9NOSO</name>
<evidence type="ECO:0000313" key="1">
    <source>
        <dbReference type="EMBL" id="QFS45042.1"/>
    </source>
</evidence>
<sequence>MLILALLNFPYPHNQIAYGFRFDIPLKNKDSQVSPGN</sequence>